<reference evidence="2 3" key="1">
    <citation type="submission" date="2019-02" db="EMBL/GenBank/DDBJ databases">
        <title>Genome sequencing of the rare red list fungi Dentipellis fragilis.</title>
        <authorList>
            <person name="Buettner E."/>
            <person name="Kellner H."/>
        </authorList>
    </citation>
    <scope>NUCLEOTIDE SEQUENCE [LARGE SCALE GENOMIC DNA]</scope>
    <source>
        <strain evidence="2 3">DSM 105465</strain>
    </source>
</reference>
<evidence type="ECO:0000313" key="3">
    <source>
        <dbReference type="Proteomes" id="UP000298327"/>
    </source>
</evidence>
<feature type="transmembrane region" description="Helical" evidence="1">
    <location>
        <begin position="166"/>
        <end position="189"/>
    </location>
</feature>
<evidence type="ECO:0000313" key="2">
    <source>
        <dbReference type="EMBL" id="TFY72186.1"/>
    </source>
</evidence>
<name>A0A4Y9ZBG4_9AGAM</name>
<feature type="transmembrane region" description="Helical" evidence="1">
    <location>
        <begin position="261"/>
        <end position="280"/>
    </location>
</feature>
<keyword evidence="1" id="KW-0812">Transmembrane</keyword>
<feature type="transmembrane region" description="Helical" evidence="1">
    <location>
        <begin position="134"/>
        <end position="154"/>
    </location>
</feature>
<protein>
    <submittedName>
        <fullName evidence="2">Uncharacterized protein</fullName>
    </submittedName>
</protein>
<feature type="transmembrane region" description="Helical" evidence="1">
    <location>
        <begin position="201"/>
        <end position="223"/>
    </location>
</feature>
<keyword evidence="3" id="KW-1185">Reference proteome</keyword>
<gene>
    <name evidence="2" type="ORF">EVG20_g805</name>
</gene>
<organism evidence="2 3">
    <name type="scientific">Dentipellis fragilis</name>
    <dbReference type="NCBI Taxonomy" id="205917"/>
    <lineage>
        <taxon>Eukaryota</taxon>
        <taxon>Fungi</taxon>
        <taxon>Dikarya</taxon>
        <taxon>Basidiomycota</taxon>
        <taxon>Agaricomycotina</taxon>
        <taxon>Agaricomycetes</taxon>
        <taxon>Russulales</taxon>
        <taxon>Hericiaceae</taxon>
        <taxon>Dentipellis</taxon>
    </lineage>
</organism>
<dbReference type="AlphaFoldDB" id="A0A4Y9ZBG4"/>
<feature type="transmembrane region" description="Helical" evidence="1">
    <location>
        <begin position="75"/>
        <end position="99"/>
    </location>
</feature>
<dbReference type="Proteomes" id="UP000298327">
    <property type="component" value="Unassembled WGS sequence"/>
</dbReference>
<dbReference type="EMBL" id="SEOQ01000022">
    <property type="protein sequence ID" value="TFY72186.1"/>
    <property type="molecule type" value="Genomic_DNA"/>
</dbReference>
<sequence>MLATEMQAKPRDDQQMVANDPEVLRVALADARVSGVRRLQLVAIIFRSSDFSKQAISGRTPCAEKSIMLFKYHNYGHVVLSVFYGLYVALFGGSVYVLLARRPNTYHLAASSAMFLLVTAFMGVTLGQVLVEPIVTSTSAIIGGVIIVPCGAGTSERVHEALVIDLLEVVAAPITTCISLIADGVLIYRCVVLWPQRLGRWVGMAIGMLLLAETACGFAGAYFTSELYSLQRQDTASSEGTPPPIWIKIAQDTDTLQTANYFLALAVNVLATIFIGELTAHTRLMESKKLESISHVASRIWFVARQLEMTLGRATGVRYRAAMSMIIESGLLITASQLAMACTSLVHSVVIYGTIFQSLIACVSHSTLGDSDNIEEQLRQGIVTLLLRPHPRPEADAIAGASQPVSMRVPKLLPHCNDADGDPAIISFTYWGRVMTASLGTVPHVAVTSGPMHLGKGLPSVSNGPAAPAASLANLRELHITSMRLSVCPNLRAGLVQARTSPRCTASHGSALLSTRTTSCPGEPSQCACLSVYTRRYVSEKRDSAWLGPNTSGYNGNLNRGTCGSGFSMPSSGPSSEKSEQLLFLSRMSGSSVPAAGASKAYAVQSAGAQPSTGVSAHACI</sequence>
<keyword evidence="1" id="KW-1133">Transmembrane helix</keyword>
<accession>A0A4Y9ZBG4</accession>
<keyword evidence="1" id="KW-0472">Membrane</keyword>
<proteinExistence type="predicted"/>
<comment type="caution">
    <text evidence="2">The sequence shown here is derived from an EMBL/GenBank/DDBJ whole genome shotgun (WGS) entry which is preliminary data.</text>
</comment>
<dbReference type="OrthoDB" id="3341077at2759"/>
<feature type="transmembrane region" description="Helical" evidence="1">
    <location>
        <begin position="105"/>
        <end position="127"/>
    </location>
</feature>
<evidence type="ECO:0000256" key="1">
    <source>
        <dbReference type="SAM" id="Phobius"/>
    </source>
</evidence>